<protein>
    <submittedName>
        <fullName evidence="2">Uncharacterized protein</fullName>
    </submittedName>
</protein>
<sequence length="188" mass="20647">METHEQDGSSSVSPQGTSVERTPRTPPMSHAAVLDNGNIVLIRGMRKADTEFEDSVQKQVATRVNGTPRRQHGLSLPSSYGMYTKCRNDENEEQPDKGPLDVAQALEAYSRRMADNAITHNGKLLKAKATTAVYQYNQISYSSSHTKTACEVLRNTMEAYYPGQVRGVEAAQDNSSATARLKRVLGLS</sequence>
<feature type="region of interest" description="Disordered" evidence="1">
    <location>
        <begin position="1"/>
        <end position="31"/>
    </location>
</feature>
<evidence type="ECO:0000313" key="3">
    <source>
        <dbReference type="Proteomes" id="UP001310594"/>
    </source>
</evidence>
<proteinExistence type="predicted"/>
<evidence type="ECO:0000313" key="2">
    <source>
        <dbReference type="EMBL" id="KAK5700553.1"/>
    </source>
</evidence>
<evidence type="ECO:0000256" key="1">
    <source>
        <dbReference type="SAM" id="MobiDB-lite"/>
    </source>
</evidence>
<gene>
    <name evidence="2" type="ORF">LTR97_005070</name>
</gene>
<accession>A0AAN7W7T4</accession>
<reference evidence="2" key="1">
    <citation type="submission" date="2023-08" db="EMBL/GenBank/DDBJ databases">
        <title>Black Yeasts Isolated from many extreme environments.</title>
        <authorList>
            <person name="Coleine C."/>
            <person name="Stajich J.E."/>
            <person name="Selbmann L."/>
        </authorList>
    </citation>
    <scope>NUCLEOTIDE SEQUENCE</scope>
    <source>
        <strain evidence="2">CCFEE 5810</strain>
    </source>
</reference>
<comment type="caution">
    <text evidence="2">The sequence shown here is derived from an EMBL/GenBank/DDBJ whole genome shotgun (WGS) entry which is preliminary data.</text>
</comment>
<organism evidence="2 3">
    <name type="scientific">Elasticomyces elasticus</name>
    <dbReference type="NCBI Taxonomy" id="574655"/>
    <lineage>
        <taxon>Eukaryota</taxon>
        <taxon>Fungi</taxon>
        <taxon>Dikarya</taxon>
        <taxon>Ascomycota</taxon>
        <taxon>Pezizomycotina</taxon>
        <taxon>Dothideomycetes</taxon>
        <taxon>Dothideomycetidae</taxon>
        <taxon>Mycosphaerellales</taxon>
        <taxon>Teratosphaeriaceae</taxon>
        <taxon>Elasticomyces</taxon>
    </lineage>
</organism>
<dbReference type="EMBL" id="JAVRQU010000007">
    <property type="protein sequence ID" value="KAK5700553.1"/>
    <property type="molecule type" value="Genomic_DNA"/>
</dbReference>
<dbReference type="Proteomes" id="UP001310594">
    <property type="component" value="Unassembled WGS sequence"/>
</dbReference>
<feature type="compositionally biased region" description="Polar residues" evidence="1">
    <location>
        <begin position="8"/>
        <end position="20"/>
    </location>
</feature>
<name>A0AAN7W7T4_9PEZI</name>
<dbReference type="AlphaFoldDB" id="A0AAN7W7T4"/>